<feature type="transmembrane region" description="Helical" evidence="8">
    <location>
        <begin position="353"/>
        <end position="374"/>
    </location>
</feature>
<evidence type="ECO:0000256" key="8">
    <source>
        <dbReference type="SAM" id="Phobius"/>
    </source>
</evidence>
<dbReference type="PANTHER" id="PTHR23028">
    <property type="entry name" value="ACETYLTRANSFERASE"/>
    <property type="match status" value="1"/>
</dbReference>
<evidence type="ECO:0000313" key="12">
    <source>
        <dbReference type="Proteomes" id="UP000029392"/>
    </source>
</evidence>
<evidence type="ECO:0000259" key="10">
    <source>
        <dbReference type="Pfam" id="PF19040"/>
    </source>
</evidence>
<evidence type="ECO:0008006" key="13">
    <source>
        <dbReference type="Google" id="ProtNLM"/>
    </source>
</evidence>
<feature type="transmembrane region" description="Helical" evidence="8">
    <location>
        <begin position="226"/>
        <end position="247"/>
    </location>
</feature>
<feature type="domain" description="SGNH" evidence="10">
    <location>
        <begin position="414"/>
        <end position="644"/>
    </location>
</feature>
<feature type="transmembrane region" description="Helical" evidence="8">
    <location>
        <begin position="194"/>
        <end position="214"/>
    </location>
</feature>
<dbReference type="GO" id="GO:0016747">
    <property type="term" value="F:acyltransferase activity, transferring groups other than amino-acyl groups"/>
    <property type="evidence" value="ECO:0007669"/>
    <property type="project" value="InterPro"/>
</dbReference>
<keyword evidence="7" id="KW-0012">Acyltransferase</keyword>
<dbReference type="GO" id="GO:0005886">
    <property type="term" value="C:plasma membrane"/>
    <property type="evidence" value="ECO:0007669"/>
    <property type="project" value="UniProtKB-SubCell"/>
</dbReference>
<dbReference type="InterPro" id="IPR050879">
    <property type="entry name" value="Acyltransferase_3"/>
</dbReference>
<proteinExistence type="predicted"/>
<dbReference type="Proteomes" id="UP000029392">
    <property type="component" value="Unassembled WGS sequence"/>
</dbReference>
<feature type="transmembrane region" description="Helical" evidence="8">
    <location>
        <begin position="12"/>
        <end position="34"/>
    </location>
</feature>
<dbReference type="Gene3D" id="3.40.50.1110">
    <property type="entry name" value="SGNH hydrolase"/>
    <property type="match status" value="1"/>
</dbReference>
<feature type="transmembrane region" description="Helical" evidence="8">
    <location>
        <begin position="286"/>
        <end position="302"/>
    </location>
</feature>
<dbReference type="eggNOG" id="COG1835">
    <property type="taxonomic scope" value="Bacteria"/>
</dbReference>
<feature type="transmembrane region" description="Helical" evidence="8">
    <location>
        <begin position="168"/>
        <end position="188"/>
    </location>
</feature>
<keyword evidence="5 8" id="KW-1133">Transmembrane helix</keyword>
<feature type="transmembrane region" description="Helical" evidence="8">
    <location>
        <begin position="253"/>
        <end position="274"/>
    </location>
</feature>
<feature type="domain" description="Acyltransferase 3" evidence="9">
    <location>
        <begin position="8"/>
        <end position="336"/>
    </location>
</feature>
<dbReference type="GO" id="GO:0016788">
    <property type="term" value="F:hydrolase activity, acting on ester bonds"/>
    <property type="evidence" value="ECO:0007669"/>
    <property type="project" value="UniProtKB-ARBA"/>
</dbReference>
<dbReference type="GO" id="GO:0009103">
    <property type="term" value="P:lipopolysaccharide biosynthetic process"/>
    <property type="evidence" value="ECO:0007669"/>
    <property type="project" value="TreeGrafter"/>
</dbReference>
<feature type="transmembrane region" description="Helical" evidence="8">
    <location>
        <begin position="79"/>
        <end position="102"/>
    </location>
</feature>
<sequence length="672" mass="72889">MAGIPYRPEIDGLRAIAVLSVVLYHVDATILPGGFVGVDVFFVISGYLITSLLATELGATGRIDLAAFYARRVKRLMPALVLVVAAVVAIYALLAMVSGAGIQDLVRSAVASLAFFPNIHFKGTTGGYFEPAADELPLLHLWSLGVEEQFYLLFPLLLWLLLSGGRRLAGAALFLSCLASLVLAEVWLRTDPESAFFLMPARLWELGAGALVALSPANGRLRGDGSVSAAAGLALIGLAAATTGVWLPFPGLGALPAVVGSVLVLYSVHVHPAADATHGAAAWLRWRPFVALGLLSYSWYLWHWPLLVLERKLNFAPAQLETRLLVALLALGLAWVSYRFVETPVRQSRRLPARRALLLGALAILGMIALLGGLDRRLQPAHREPTLAERTRMDRPQDQRRCHVYLKSEVESLDPGGCVQGSGSSPEFAVWGDSHALAWRPFARRLAEDAGAQFISVSMDSCPPVERYSGYRADIPTHARDCRRFNGRVLEFLATAAPQRIIIAARWTSYLAPGGVSPRPRDKAMSPEQFEAALDTVVSKLAGKQEVLLIAPVSELRRGAPECIESRREKECAYTRQEVLDSTAAARRLLLSVAARHSNVTVVDAMDFFCDGVSCPVTRDGYGLFWDDDHVSATAAAAFADRFLADPARYTLGAPSIMDPVNPREMPIDADE</sequence>
<evidence type="ECO:0000256" key="3">
    <source>
        <dbReference type="ARBA" id="ARBA00022679"/>
    </source>
</evidence>
<dbReference type="AlphaFoldDB" id="A0A091AX73"/>
<evidence type="ECO:0000259" key="9">
    <source>
        <dbReference type="Pfam" id="PF01757"/>
    </source>
</evidence>
<name>A0A091AX73_9GAMM</name>
<feature type="transmembrane region" description="Helical" evidence="8">
    <location>
        <begin position="322"/>
        <end position="341"/>
    </location>
</feature>
<evidence type="ECO:0000256" key="4">
    <source>
        <dbReference type="ARBA" id="ARBA00022692"/>
    </source>
</evidence>
<dbReference type="InterPro" id="IPR043968">
    <property type="entry name" value="SGNH"/>
</dbReference>
<evidence type="ECO:0000256" key="1">
    <source>
        <dbReference type="ARBA" id="ARBA00004651"/>
    </source>
</evidence>
<dbReference type="STRING" id="1384054.N790_02565"/>
<dbReference type="PANTHER" id="PTHR23028:SF53">
    <property type="entry name" value="ACYL_TRANSF_3 DOMAIN-CONTAINING PROTEIN"/>
    <property type="match status" value="1"/>
</dbReference>
<comment type="subcellular location">
    <subcellularLocation>
        <location evidence="1">Cell membrane</location>
        <topology evidence="1">Multi-pass membrane protein</topology>
    </subcellularLocation>
</comment>
<keyword evidence="12" id="KW-1185">Reference proteome</keyword>
<organism evidence="11 12">
    <name type="scientific">Arenimonas malthae CC-JY-1</name>
    <dbReference type="NCBI Taxonomy" id="1384054"/>
    <lineage>
        <taxon>Bacteria</taxon>
        <taxon>Pseudomonadati</taxon>
        <taxon>Pseudomonadota</taxon>
        <taxon>Gammaproteobacteria</taxon>
        <taxon>Lysobacterales</taxon>
        <taxon>Lysobacteraceae</taxon>
        <taxon>Arenimonas</taxon>
    </lineage>
</organism>
<keyword evidence="4 8" id="KW-0812">Transmembrane</keyword>
<dbReference type="Pfam" id="PF19040">
    <property type="entry name" value="SGNH"/>
    <property type="match status" value="1"/>
</dbReference>
<dbReference type="EMBL" id="AVCH01000193">
    <property type="protein sequence ID" value="KFN43269.1"/>
    <property type="molecule type" value="Genomic_DNA"/>
</dbReference>
<dbReference type="InterPro" id="IPR036514">
    <property type="entry name" value="SGNH_hydro_sf"/>
</dbReference>
<evidence type="ECO:0000256" key="2">
    <source>
        <dbReference type="ARBA" id="ARBA00022475"/>
    </source>
</evidence>
<dbReference type="PATRIC" id="fig|1384054.3.peg.2358"/>
<gene>
    <name evidence="11" type="ORF">N790_02565</name>
</gene>
<evidence type="ECO:0000313" key="11">
    <source>
        <dbReference type="EMBL" id="KFN43269.1"/>
    </source>
</evidence>
<accession>A0A091AX73</accession>
<reference evidence="11 12" key="1">
    <citation type="submission" date="2013-09" db="EMBL/GenBank/DDBJ databases">
        <title>Genome sequencing of Arenimonas malthae.</title>
        <authorList>
            <person name="Chen F."/>
            <person name="Wang G."/>
        </authorList>
    </citation>
    <scope>NUCLEOTIDE SEQUENCE [LARGE SCALE GENOMIC DNA]</scope>
    <source>
        <strain evidence="11 12">CC-JY-1</strain>
    </source>
</reference>
<keyword evidence="2" id="KW-1003">Cell membrane</keyword>
<feature type="transmembrane region" description="Helical" evidence="8">
    <location>
        <begin position="40"/>
        <end position="59"/>
    </location>
</feature>
<evidence type="ECO:0000256" key="6">
    <source>
        <dbReference type="ARBA" id="ARBA00023136"/>
    </source>
</evidence>
<evidence type="ECO:0000256" key="7">
    <source>
        <dbReference type="ARBA" id="ARBA00023315"/>
    </source>
</evidence>
<protein>
    <recommendedName>
        <fullName evidence="13">Acyltransferase 3 domain-containing protein</fullName>
    </recommendedName>
</protein>
<comment type="caution">
    <text evidence="11">The sequence shown here is derived from an EMBL/GenBank/DDBJ whole genome shotgun (WGS) entry which is preliminary data.</text>
</comment>
<feature type="transmembrane region" description="Helical" evidence="8">
    <location>
        <begin position="139"/>
        <end position="161"/>
    </location>
</feature>
<keyword evidence="6 8" id="KW-0472">Membrane</keyword>
<dbReference type="InterPro" id="IPR002656">
    <property type="entry name" value="Acyl_transf_3_dom"/>
</dbReference>
<evidence type="ECO:0000256" key="5">
    <source>
        <dbReference type="ARBA" id="ARBA00022989"/>
    </source>
</evidence>
<dbReference type="RefSeq" id="WP_043804704.1">
    <property type="nucleotide sequence ID" value="NZ_AVCH01000193.1"/>
</dbReference>
<keyword evidence="3" id="KW-0808">Transferase</keyword>
<dbReference type="Pfam" id="PF01757">
    <property type="entry name" value="Acyl_transf_3"/>
    <property type="match status" value="1"/>
</dbReference>